<dbReference type="InterPro" id="IPR004524">
    <property type="entry name" value="Asp-tRNA-ligase_1"/>
</dbReference>
<keyword evidence="4" id="KW-0067">ATP-binding</keyword>
<dbReference type="SUPFAM" id="SSF55681">
    <property type="entry name" value="Class II aaRS and biotin synthetases"/>
    <property type="match status" value="1"/>
</dbReference>
<dbReference type="PRINTS" id="PR01042">
    <property type="entry name" value="TRNASYNTHASP"/>
</dbReference>
<keyword evidence="9" id="KW-1185">Reference proteome</keyword>
<gene>
    <name evidence="8" type="ORF">FMOSSE_LOCUS9309</name>
</gene>
<feature type="domain" description="Aminoacyl-transfer RNA synthetases class-II family profile" evidence="7">
    <location>
        <begin position="139"/>
        <end position="526"/>
    </location>
</feature>
<dbReference type="Gene3D" id="3.30.1360.30">
    <property type="entry name" value="GAD-like domain"/>
    <property type="match status" value="1"/>
</dbReference>
<sequence>QLFLQGLIRVETYAQATMISSELIFLPIRDSFGTTQLVCTSSKLKEELSQLSTESVICIEGVVVKRSKETINMQISTGEIEVEIDKFYCLNRANNLPFFPLDSRKLPNEEVRLRHRYIDLRRDFLQNNLRKRSLASWTIRNFLVNEGFVEVETPILFKSTSEGAREFIVPTRTKGSFYALTQSPQQYKQLLMAGGIDKYFQMAKCFRDEDLRTDRQPEFTQIDLEMSFVKANEIRSLIEKMLIKVWEKVLGVDLKNKIPFPRITFKEAISKFGSDKPDTRYSMEIKDISSFVFDPLDQSGYCAECLVVKNGAILLSNSEIKSLKSLGDASEDLKFKCEFHKMSADKLNSWFSDSPLLKHSPNLFNKDNSLTKEFDIEAEDLVIVHKRKQLFTISPLDYNFLWVESFPLFTRDNETGRLSSTHHPFTAPIPEDVKLLFKDPEQVKGQHYDLVLNGIEIGGGSIRIHSAKLQSMIFNEILKLSDEEAKRFNHLIKALEHGCPPHGGIALDVMAFPKAASGSDLTVSCPSEISEERMKEYGIQII</sequence>
<keyword evidence="6" id="KW-0030">Aminoacyl-tRNA synthetase</keyword>
<dbReference type="GO" id="GO:0005524">
    <property type="term" value="F:ATP binding"/>
    <property type="evidence" value="ECO:0007669"/>
    <property type="project" value="UniProtKB-KW"/>
</dbReference>
<comment type="caution">
    <text evidence="8">The sequence shown here is derived from an EMBL/GenBank/DDBJ whole genome shotgun (WGS) entry which is preliminary data.</text>
</comment>
<proteinExistence type="inferred from homology"/>
<organism evidence="8 9">
    <name type="scientific">Funneliformis mosseae</name>
    <name type="common">Endomycorrhizal fungus</name>
    <name type="synonym">Glomus mosseae</name>
    <dbReference type="NCBI Taxonomy" id="27381"/>
    <lineage>
        <taxon>Eukaryota</taxon>
        <taxon>Fungi</taxon>
        <taxon>Fungi incertae sedis</taxon>
        <taxon>Mucoromycota</taxon>
        <taxon>Glomeromycotina</taxon>
        <taxon>Glomeromycetes</taxon>
        <taxon>Glomerales</taxon>
        <taxon>Glomeraceae</taxon>
        <taxon>Funneliformis</taxon>
    </lineage>
</organism>
<keyword evidence="3" id="KW-0547">Nucleotide-binding</keyword>
<dbReference type="SUPFAM" id="SSF50249">
    <property type="entry name" value="Nucleic acid-binding proteins"/>
    <property type="match status" value="1"/>
</dbReference>
<evidence type="ECO:0000313" key="9">
    <source>
        <dbReference type="Proteomes" id="UP000789375"/>
    </source>
</evidence>
<dbReference type="InterPro" id="IPR045864">
    <property type="entry name" value="aa-tRNA-synth_II/BPL/LPL"/>
</dbReference>
<dbReference type="NCBIfam" id="NF001750">
    <property type="entry name" value="PRK00476.1"/>
    <property type="match status" value="1"/>
</dbReference>
<dbReference type="GO" id="GO:0006422">
    <property type="term" value="P:aspartyl-tRNA aminoacylation"/>
    <property type="evidence" value="ECO:0007669"/>
    <property type="project" value="TreeGrafter"/>
</dbReference>
<dbReference type="AlphaFoldDB" id="A0A9N9CLJ7"/>
<evidence type="ECO:0000256" key="4">
    <source>
        <dbReference type="ARBA" id="ARBA00022840"/>
    </source>
</evidence>
<evidence type="ECO:0000256" key="6">
    <source>
        <dbReference type="ARBA" id="ARBA00023146"/>
    </source>
</evidence>
<protein>
    <submittedName>
        <fullName evidence="8">15400_t:CDS:1</fullName>
    </submittedName>
</protein>
<evidence type="ECO:0000259" key="7">
    <source>
        <dbReference type="PROSITE" id="PS50862"/>
    </source>
</evidence>
<dbReference type="Proteomes" id="UP000789375">
    <property type="component" value="Unassembled WGS sequence"/>
</dbReference>
<dbReference type="GO" id="GO:0004815">
    <property type="term" value="F:aspartate-tRNA ligase activity"/>
    <property type="evidence" value="ECO:0007669"/>
    <property type="project" value="TreeGrafter"/>
</dbReference>
<evidence type="ECO:0000256" key="2">
    <source>
        <dbReference type="ARBA" id="ARBA00022598"/>
    </source>
</evidence>
<dbReference type="Gene3D" id="2.40.50.140">
    <property type="entry name" value="Nucleic acid-binding proteins"/>
    <property type="match status" value="1"/>
</dbReference>
<dbReference type="InterPro" id="IPR004365">
    <property type="entry name" value="NA-bd_OB_tRNA"/>
</dbReference>
<reference evidence="8" key="1">
    <citation type="submission" date="2021-06" db="EMBL/GenBank/DDBJ databases">
        <authorList>
            <person name="Kallberg Y."/>
            <person name="Tangrot J."/>
            <person name="Rosling A."/>
        </authorList>
    </citation>
    <scope>NUCLEOTIDE SEQUENCE</scope>
    <source>
        <strain evidence="8">87-6 pot B 2015</strain>
    </source>
</reference>
<dbReference type="Pfam" id="PF00152">
    <property type="entry name" value="tRNA-synt_2"/>
    <property type="match status" value="1"/>
</dbReference>
<dbReference type="NCBIfam" id="TIGR00459">
    <property type="entry name" value="aspS_bact"/>
    <property type="match status" value="1"/>
</dbReference>
<dbReference type="InterPro" id="IPR006195">
    <property type="entry name" value="aa-tRNA-synth_II"/>
</dbReference>
<dbReference type="PANTHER" id="PTHR22594:SF5">
    <property type="entry name" value="ASPARTATE--TRNA LIGASE, MITOCHONDRIAL"/>
    <property type="match status" value="1"/>
</dbReference>
<dbReference type="Gene3D" id="3.30.930.10">
    <property type="entry name" value="Bira Bifunctional Protein, Domain 2"/>
    <property type="match status" value="1"/>
</dbReference>
<dbReference type="EMBL" id="CAJVPP010002680">
    <property type="protein sequence ID" value="CAG8608063.1"/>
    <property type="molecule type" value="Genomic_DNA"/>
</dbReference>
<dbReference type="Pfam" id="PF01336">
    <property type="entry name" value="tRNA_anti-codon"/>
    <property type="match status" value="1"/>
</dbReference>
<dbReference type="InterPro" id="IPR004115">
    <property type="entry name" value="GAD-like_sf"/>
</dbReference>
<evidence type="ECO:0000256" key="3">
    <source>
        <dbReference type="ARBA" id="ARBA00022741"/>
    </source>
</evidence>
<feature type="non-terminal residue" evidence="8">
    <location>
        <position position="542"/>
    </location>
</feature>
<accession>A0A9N9CLJ7</accession>
<dbReference type="PROSITE" id="PS50862">
    <property type="entry name" value="AA_TRNA_LIGASE_II"/>
    <property type="match status" value="1"/>
</dbReference>
<dbReference type="GO" id="GO:0005739">
    <property type="term" value="C:mitochondrion"/>
    <property type="evidence" value="ECO:0007669"/>
    <property type="project" value="TreeGrafter"/>
</dbReference>
<evidence type="ECO:0000256" key="1">
    <source>
        <dbReference type="ARBA" id="ARBA00006303"/>
    </source>
</evidence>
<comment type="similarity">
    <text evidence="1">Belongs to the class-II aminoacyl-tRNA synthetase family. Type 1 subfamily.</text>
</comment>
<dbReference type="PANTHER" id="PTHR22594">
    <property type="entry name" value="ASPARTYL/LYSYL-TRNA SYNTHETASE"/>
    <property type="match status" value="1"/>
</dbReference>
<dbReference type="InterPro" id="IPR004364">
    <property type="entry name" value="Aa-tRNA-synt_II"/>
</dbReference>
<dbReference type="GO" id="GO:0003676">
    <property type="term" value="F:nucleic acid binding"/>
    <property type="evidence" value="ECO:0007669"/>
    <property type="project" value="InterPro"/>
</dbReference>
<dbReference type="InterPro" id="IPR012340">
    <property type="entry name" value="NA-bd_OB-fold"/>
</dbReference>
<keyword evidence="2" id="KW-0436">Ligase</keyword>
<evidence type="ECO:0000256" key="5">
    <source>
        <dbReference type="ARBA" id="ARBA00022917"/>
    </source>
</evidence>
<keyword evidence="5" id="KW-0648">Protein biosynthesis</keyword>
<evidence type="ECO:0000313" key="8">
    <source>
        <dbReference type="EMBL" id="CAG8608063.1"/>
    </source>
</evidence>
<name>A0A9N9CLJ7_FUNMO</name>
<dbReference type="HAMAP" id="MF_00044">
    <property type="entry name" value="Asp_tRNA_synth_type1"/>
    <property type="match status" value="1"/>
</dbReference>
<dbReference type="InterPro" id="IPR002312">
    <property type="entry name" value="Asp/Asn-tRNA-synth_IIb"/>
</dbReference>